<dbReference type="InterPro" id="IPR036736">
    <property type="entry name" value="ACP-like_sf"/>
</dbReference>
<dbReference type="SUPFAM" id="SSF47336">
    <property type="entry name" value="ACP-like"/>
    <property type="match status" value="1"/>
</dbReference>
<gene>
    <name evidence="2" type="ORF">SAMN04489726_2280</name>
</gene>
<evidence type="ECO:0000313" key="2">
    <source>
        <dbReference type="EMBL" id="SDM56566.1"/>
    </source>
</evidence>
<proteinExistence type="predicted"/>
<dbReference type="eggNOG" id="COG0236">
    <property type="taxonomic scope" value="Bacteria"/>
</dbReference>
<dbReference type="STRING" id="211114.SAMN04489726_2280"/>
<dbReference type="RefSeq" id="WP_030432140.1">
    <property type="nucleotide sequence ID" value="NZ_JOEF01000023.1"/>
</dbReference>
<dbReference type="Proteomes" id="UP000183376">
    <property type="component" value="Chromosome I"/>
</dbReference>
<dbReference type="Gene3D" id="1.10.1200.10">
    <property type="entry name" value="ACP-like"/>
    <property type="match status" value="1"/>
</dbReference>
<accession>A0A1G9U990</accession>
<keyword evidence="3" id="KW-1185">Reference proteome</keyword>
<evidence type="ECO:0000313" key="3">
    <source>
        <dbReference type="Proteomes" id="UP000183376"/>
    </source>
</evidence>
<sequence length="87" mass="9697">MDQERIIALLKDFLEREVLRAPDSGLRADTPLLEWGVLNSLTMVKLVAFVKEELDVRIPPERIVGADFKDLASIARLVDEIAGAAPR</sequence>
<dbReference type="Pfam" id="PF00550">
    <property type="entry name" value="PP-binding"/>
    <property type="match status" value="1"/>
</dbReference>
<evidence type="ECO:0000259" key="1">
    <source>
        <dbReference type="PROSITE" id="PS50075"/>
    </source>
</evidence>
<dbReference type="EMBL" id="LT629701">
    <property type="protein sequence ID" value="SDM56566.1"/>
    <property type="molecule type" value="Genomic_DNA"/>
</dbReference>
<dbReference type="PROSITE" id="PS50075">
    <property type="entry name" value="CARRIER"/>
    <property type="match status" value="1"/>
</dbReference>
<protein>
    <submittedName>
        <fullName evidence="2">Acyl carrier protein</fullName>
    </submittedName>
</protein>
<name>A0A1G9U990_ALLAB</name>
<reference evidence="2 3" key="1">
    <citation type="submission" date="2016-10" db="EMBL/GenBank/DDBJ databases">
        <authorList>
            <person name="de Groot N.N."/>
        </authorList>
    </citation>
    <scope>NUCLEOTIDE SEQUENCE [LARGE SCALE GENOMIC DNA]</scope>
    <source>
        <strain evidence="2 3">DSM 44149</strain>
    </source>
</reference>
<dbReference type="OrthoDB" id="5383272at2"/>
<organism evidence="2 3">
    <name type="scientific">Allokutzneria albata</name>
    <name type="common">Kibdelosporangium albatum</name>
    <dbReference type="NCBI Taxonomy" id="211114"/>
    <lineage>
        <taxon>Bacteria</taxon>
        <taxon>Bacillati</taxon>
        <taxon>Actinomycetota</taxon>
        <taxon>Actinomycetes</taxon>
        <taxon>Pseudonocardiales</taxon>
        <taxon>Pseudonocardiaceae</taxon>
        <taxon>Allokutzneria</taxon>
    </lineage>
</organism>
<feature type="domain" description="Carrier" evidence="1">
    <location>
        <begin position="1"/>
        <end position="85"/>
    </location>
</feature>
<dbReference type="InterPro" id="IPR009081">
    <property type="entry name" value="PP-bd_ACP"/>
</dbReference>
<dbReference type="AlphaFoldDB" id="A0A1G9U990"/>